<name>A0A1I5PKB0_9ACTN</name>
<dbReference type="OrthoDB" id="7470921at2"/>
<feature type="domain" description="ChsH2 C-terminal OB-fold" evidence="1">
    <location>
        <begin position="56"/>
        <end position="121"/>
    </location>
</feature>
<dbReference type="Proteomes" id="UP000183413">
    <property type="component" value="Unassembled WGS sequence"/>
</dbReference>
<proteinExistence type="predicted"/>
<dbReference type="InterPro" id="IPR002878">
    <property type="entry name" value="ChsH2_C"/>
</dbReference>
<evidence type="ECO:0000259" key="1">
    <source>
        <dbReference type="Pfam" id="PF01796"/>
    </source>
</evidence>
<sequence length="140" mass="15333">MAADSRPVPVPTPATQPFWDGTRAGELRLQRCEDCVRHVFYPRIACPFCGSSRLEWTPVSGRARLSSYVINHVPAPGYAGDVPYVIAIVQLDEGPRMITNLVDVPPDPRALPLDLPLELVIEPRGDQALPLFQPVPEAGP</sequence>
<feature type="domain" description="ChsH2 rubredoxin-like zinc ribbon" evidence="2">
    <location>
        <begin position="19"/>
        <end position="55"/>
    </location>
</feature>
<dbReference type="Pfam" id="PF12172">
    <property type="entry name" value="zf-ChsH2"/>
    <property type="match status" value="1"/>
</dbReference>
<accession>A0A1I5PKB0</accession>
<evidence type="ECO:0000259" key="2">
    <source>
        <dbReference type="Pfam" id="PF12172"/>
    </source>
</evidence>
<keyword evidence="4" id="KW-1185">Reference proteome</keyword>
<dbReference type="EMBL" id="FOVH01000013">
    <property type="protein sequence ID" value="SFP34230.1"/>
    <property type="molecule type" value="Genomic_DNA"/>
</dbReference>
<dbReference type="PANTHER" id="PTHR34075:SF5">
    <property type="entry name" value="BLR3430 PROTEIN"/>
    <property type="match status" value="1"/>
</dbReference>
<dbReference type="InterPro" id="IPR012340">
    <property type="entry name" value="NA-bd_OB-fold"/>
</dbReference>
<evidence type="ECO:0000313" key="3">
    <source>
        <dbReference type="EMBL" id="SFP34230.1"/>
    </source>
</evidence>
<dbReference type="Gene3D" id="6.10.30.10">
    <property type="match status" value="1"/>
</dbReference>
<dbReference type="InterPro" id="IPR022002">
    <property type="entry name" value="ChsH2_Znr"/>
</dbReference>
<dbReference type="InParanoid" id="A0A1I5PKB0"/>
<gene>
    <name evidence="3" type="ORF">SAMN04489713_113164</name>
</gene>
<dbReference type="InterPro" id="IPR052513">
    <property type="entry name" value="Thioester_dehydratase-like"/>
</dbReference>
<dbReference type="eggNOG" id="COG1545">
    <property type="taxonomic scope" value="Bacteria"/>
</dbReference>
<organism evidence="3 4">
    <name type="scientific">Actinomadura madurae</name>
    <dbReference type="NCBI Taxonomy" id="1993"/>
    <lineage>
        <taxon>Bacteria</taxon>
        <taxon>Bacillati</taxon>
        <taxon>Actinomycetota</taxon>
        <taxon>Actinomycetes</taxon>
        <taxon>Streptosporangiales</taxon>
        <taxon>Thermomonosporaceae</taxon>
        <taxon>Actinomadura</taxon>
    </lineage>
</organism>
<dbReference type="SUPFAM" id="SSF50249">
    <property type="entry name" value="Nucleic acid-binding proteins"/>
    <property type="match status" value="1"/>
</dbReference>
<dbReference type="STRING" id="1993.SAMN04489713_113164"/>
<evidence type="ECO:0008006" key="5">
    <source>
        <dbReference type="Google" id="ProtNLM"/>
    </source>
</evidence>
<evidence type="ECO:0000313" key="4">
    <source>
        <dbReference type="Proteomes" id="UP000183413"/>
    </source>
</evidence>
<dbReference type="Pfam" id="PF01796">
    <property type="entry name" value="OB_ChsH2_C"/>
    <property type="match status" value="1"/>
</dbReference>
<dbReference type="AlphaFoldDB" id="A0A1I5PKB0"/>
<reference evidence="3 4" key="1">
    <citation type="submission" date="2016-10" db="EMBL/GenBank/DDBJ databases">
        <authorList>
            <person name="de Groot N.N."/>
        </authorList>
    </citation>
    <scope>NUCLEOTIDE SEQUENCE [LARGE SCALE GENOMIC DNA]</scope>
    <source>
        <strain evidence="3 4">DSM 43067</strain>
    </source>
</reference>
<protein>
    <recommendedName>
        <fullName evidence="5">DNA-binding protein</fullName>
    </recommendedName>
</protein>
<dbReference type="PANTHER" id="PTHR34075">
    <property type="entry name" value="BLR3430 PROTEIN"/>
    <property type="match status" value="1"/>
</dbReference>